<evidence type="ECO:0000313" key="1">
    <source>
        <dbReference type="EMBL" id="PRX99121.1"/>
    </source>
</evidence>
<reference evidence="1 2" key="1">
    <citation type="submission" date="2018-03" db="EMBL/GenBank/DDBJ databases">
        <title>Genomic Encyclopedia of Archaeal and Bacterial Type Strains, Phase II (KMG-II): from individual species to whole genera.</title>
        <authorList>
            <person name="Goeker M."/>
        </authorList>
    </citation>
    <scope>NUCLEOTIDE SEQUENCE [LARGE SCALE GENOMIC DNA]</scope>
    <source>
        <strain evidence="1 2">DSM 45601</strain>
    </source>
</reference>
<dbReference type="RefSeq" id="WP_106246903.1">
    <property type="nucleotide sequence ID" value="NZ_PVZC01000004.1"/>
</dbReference>
<organism evidence="1 2">
    <name type="scientific">Allonocardiopsis opalescens</name>
    <dbReference type="NCBI Taxonomy" id="1144618"/>
    <lineage>
        <taxon>Bacteria</taxon>
        <taxon>Bacillati</taxon>
        <taxon>Actinomycetota</taxon>
        <taxon>Actinomycetes</taxon>
        <taxon>Streptosporangiales</taxon>
        <taxon>Allonocardiopsis</taxon>
    </lineage>
</organism>
<accession>A0A2T0Q5X5</accession>
<dbReference type="OrthoDB" id="3577809at2"/>
<protein>
    <submittedName>
        <fullName evidence="1">Uncharacterized protein</fullName>
    </submittedName>
</protein>
<comment type="caution">
    <text evidence="1">The sequence shown here is derived from an EMBL/GenBank/DDBJ whole genome shotgun (WGS) entry which is preliminary data.</text>
</comment>
<dbReference type="EMBL" id="PVZC01000004">
    <property type="protein sequence ID" value="PRX99121.1"/>
    <property type="molecule type" value="Genomic_DNA"/>
</dbReference>
<evidence type="ECO:0000313" key="2">
    <source>
        <dbReference type="Proteomes" id="UP000237846"/>
    </source>
</evidence>
<sequence>MLERLYGDCDPKPTCPTMWRTDRGTYVVQGYIVTDPEELATLNLPPGETAVEVPARLLERLHEHTIGSVHAD</sequence>
<gene>
    <name evidence="1" type="ORF">CLV72_104701</name>
</gene>
<dbReference type="Proteomes" id="UP000237846">
    <property type="component" value="Unassembled WGS sequence"/>
</dbReference>
<keyword evidence="2" id="KW-1185">Reference proteome</keyword>
<proteinExistence type="predicted"/>
<dbReference type="AlphaFoldDB" id="A0A2T0Q5X5"/>
<name>A0A2T0Q5X5_9ACTN</name>